<dbReference type="EMBL" id="JABKKJ010000013">
    <property type="protein sequence ID" value="NPE25579.1"/>
    <property type="molecule type" value="Genomic_DNA"/>
</dbReference>
<proteinExistence type="predicted"/>
<evidence type="ECO:0000313" key="2">
    <source>
        <dbReference type="EMBL" id="NPE25579.1"/>
    </source>
</evidence>
<dbReference type="PANTHER" id="PTHR10357:SF205">
    <property type="entry name" value="O-GLYCOSYL HYDROLASE FAMILY 13"/>
    <property type="match status" value="1"/>
</dbReference>
<reference evidence="2 3" key="1">
    <citation type="submission" date="2020-05" db="EMBL/GenBank/DDBJ databases">
        <title>Distinct polysaccharide utilization as determinants for interspecies competition between intestinal Prevotella spp.</title>
        <authorList>
            <person name="Galvez E.J.C."/>
            <person name="Iljazovic A."/>
            <person name="Strowig T."/>
        </authorList>
    </citation>
    <scope>NUCLEOTIDE SEQUENCE [LARGE SCALE GENOMIC DNA]</scope>
    <source>
        <strain evidence="2 3">PCHR</strain>
    </source>
</reference>
<dbReference type="InterPro" id="IPR013780">
    <property type="entry name" value="Glyco_hydro_b"/>
</dbReference>
<dbReference type="SUPFAM" id="SSF51011">
    <property type="entry name" value="Glycosyl hydrolase domain"/>
    <property type="match status" value="1"/>
</dbReference>
<evidence type="ECO:0000259" key="1">
    <source>
        <dbReference type="SMART" id="SM00642"/>
    </source>
</evidence>
<sequence length="556" mass="63018">MGKIIIYQIFTRLFGNRTTACIESGTLEENGCGKFDDFTPTVLKRIKDMGVTHLWYTGVIRHATATDYSKYGIPCQNPSVVKGKAGSPYAITDYYDVDPDLASDVERRMEEFEALVERTHKAGMKVIMDFVPNHVARQYKSVCRPDGVRDLGEDDNKGMHFSTVNNFYYCPDCALDLSDVVSSADAGDNTYMECPAKATGNDCFGNRPGRNDWYETVKLNYGVDYCDAGGRSFHFDPIPDTWNKMTDILLFWAAKGVDGFRCDMAEMVPAAFWTWATDKVKYRYPDKIFIGEVYDPNRYRDYIGAGFDYLYDKVGMYDCVRDVICGRRRASDITYMWQATDDIRSHMLYFLENHDEQRIASDFFAGDAEKGIPGLIVSALMQKNPFMVYAGQEFGERGMDKEGFSGVDGRTTIFDYWTVGTLYRGFVNRRKQTVAEKHLYDIYAKVLNVAANEKAVSEGEFFDLMYVNGHIADRQYAFIRKAGNELLLVVANFSDKPVVADVVIPRHAVDYLRIDENNHEAVDMLSGDKCVLKVKADAPVSVSLEPYGGKIYKINL</sequence>
<accession>A0ABX2B653</accession>
<organism evidence="2 3">
    <name type="scientific">Xylanibacter caecicola</name>
    <dbReference type="NCBI Taxonomy" id="2736294"/>
    <lineage>
        <taxon>Bacteria</taxon>
        <taxon>Pseudomonadati</taxon>
        <taxon>Bacteroidota</taxon>
        <taxon>Bacteroidia</taxon>
        <taxon>Bacteroidales</taxon>
        <taxon>Prevotellaceae</taxon>
        <taxon>Xylanibacter</taxon>
    </lineage>
</organism>
<protein>
    <submittedName>
        <fullName evidence="2">Alpha-amylase</fullName>
    </submittedName>
</protein>
<dbReference type="InterPro" id="IPR017853">
    <property type="entry name" value="GH"/>
</dbReference>
<evidence type="ECO:0000313" key="3">
    <source>
        <dbReference type="Proteomes" id="UP000820977"/>
    </source>
</evidence>
<dbReference type="CDD" id="cd11349">
    <property type="entry name" value="AmyAc_3"/>
    <property type="match status" value="1"/>
</dbReference>
<feature type="domain" description="Glycosyl hydrolase family 13 catalytic" evidence="1">
    <location>
        <begin position="8"/>
        <end position="430"/>
    </location>
</feature>
<dbReference type="InterPro" id="IPR006047">
    <property type="entry name" value="GH13_cat_dom"/>
</dbReference>
<gene>
    <name evidence="2" type="ORF">HPS54_08650</name>
</gene>
<dbReference type="SMART" id="SM00642">
    <property type="entry name" value="Aamy"/>
    <property type="match status" value="1"/>
</dbReference>
<keyword evidence="3" id="KW-1185">Reference proteome</keyword>
<dbReference type="Gene3D" id="3.20.20.80">
    <property type="entry name" value="Glycosidases"/>
    <property type="match status" value="2"/>
</dbReference>
<dbReference type="Proteomes" id="UP000820977">
    <property type="component" value="Unassembled WGS sequence"/>
</dbReference>
<comment type="caution">
    <text evidence="2">The sequence shown here is derived from an EMBL/GenBank/DDBJ whole genome shotgun (WGS) entry which is preliminary data.</text>
</comment>
<dbReference type="Pfam" id="PF00128">
    <property type="entry name" value="Alpha-amylase"/>
    <property type="match status" value="1"/>
</dbReference>
<dbReference type="SUPFAM" id="SSF51445">
    <property type="entry name" value="(Trans)glycosidases"/>
    <property type="match status" value="1"/>
</dbReference>
<dbReference type="Gene3D" id="2.60.40.1180">
    <property type="entry name" value="Golgi alpha-mannosidase II"/>
    <property type="match status" value="1"/>
</dbReference>
<name>A0ABX2B653_9BACT</name>
<dbReference type="PANTHER" id="PTHR10357">
    <property type="entry name" value="ALPHA-AMYLASE FAMILY MEMBER"/>
    <property type="match status" value="1"/>
</dbReference>